<gene>
    <name evidence="1" type="ORF">AYI68_g5283</name>
</gene>
<accession>A0A1R0GUP4</accession>
<dbReference type="AlphaFoldDB" id="A0A1R0GUP4"/>
<proteinExistence type="predicted"/>
<dbReference type="Proteomes" id="UP000187455">
    <property type="component" value="Unassembled WGS sequence"/>
</dbReference>
<evidence type="ECO:0000313" key="2">
    <source>
        <dbReference type="Proteomes" id="UP000187455"/>
    </source>
</evidence>
<name>A0A1R0GUP4_9FUNG</name>
<reference evidence="1 2" key="1">
    <citation type="journal article" date="2016" name="Mol. Biol. Evol.">
        <title>Genome-Wide Survey of Gut Fungi (Harpellales) Reveals the First Horizontally Transferred Ubiquitin Gene from a Mosquito Host.</title>
        <authorList>
            <person name="Wang Y."/>
            <person name="White M.M."/>
            <person name="Kvist S."/>
            <person name="Moncalvo J.M."/>
        </authorList>
    </citation>
    <scope>NUCLEOTIDE SEQUENCE [LARGE SCALE GENOMIC DNA]</scope>
    <source>
        <strain evidence="1 2">ALG-7-W6</strain>
    </source>
</reference>
<organism evidence="1 2">
    <name type="scientific">Smittium mucronatum</name>
    <dbReference type="NCBI Taxonomy" id="133383"/>
    <lineage>
        <taxon>Eukaryota</taxon>
        <taxon>Fungi</taxon>
        <taxon>Fungi incertae sedis</taxon>
        <taxon>Zoopagomycota</taxon>
        <taxon>Kickxellomycotina</taxon>
        <taxon>Harpellomycetes</taxon>
        <taxon>Harpellales</taxon>
        <taxon>Legeriomycetaceae</taxon>
        <taxon>Smittium</taxon>
    </lineage>
</organism>
<dbReference type="EMBL" id="LSSL01003313">
    <property type="protein sequence ID" value="OLY80620.1"/>
    <property type="molecule type" value="Genomic_DNA"/>
</dbReference>
<protein>
    <submittedName>
        <fullName evidence="1">Uncharacterized protein</fullName>
    </submittedName>
</protein>
<sequence length="68" mass="7916">MQWEGRHCTELILFLEFGNNLSTHIQPSKNQTENNKAHSYPLLHPPKYFQSTFITPKQTIVQHTPPLS</sequence>
<comment type="caution">
    <text evidence="1">The sequence shown here is derived from an EMBL/GenBank/DDBJ whole genome shotgun (WGS) entry which is preliminary data.</text>
</comment>
<keyword evidence="2" id="KW-1185">Reference proteome</keyword>
<evidence type="ECO:0000313" key="1">
    <source>
        <dbReference type="EMBL" id="OLY80620.1"/>
    </source>
</evidence>